<dbReference type="PANTHER" id="PTHR16592:SF2">
    <property type="entry name" value="ASTROTACTIN-2"/>
    <property type="match status" value="1"/>
</dbReference>
<dbReference type="InterPro" id="IPR026995">
    <property type="entry name" value="Astrotactin"/>
</dbReference>
<dbReference type="EMBL" id="OZ035823">
    <property type="protein sequence ID" value="CAL1567391.1"/>
    <property type="molecule type" value="Genomic_DNA"/>
</dbReference>
<dbReference type="AlphaFoldDB" id="A0AAV2IQF2"/>
<dbReference type="Proteomes" id="UP001497482">
    <property type="component" value="Chromosome 1"/>
</dbReference>
<dbReference type="GO" id="GO:0007158">
    <property type="term" value="P:neuron cell-cell adhesion"/>
    <property type="evidence" value="ECO:0007669"/>
    <property type="project" value="TreeGrafter"/>
</dbReference>
<name>A0AAV2IQF2_KNICA</name>
<feature type="region of interest" description="Disordered" evidence="1">
    <location>
        <begin position="191"/>
        <end position="334"/>
    </location>
</feature>
<proteinExistence type="predicted"/>
<evidence type="ECO:0000256" key="1">
    <source>
        <dbReference type="SAM" id="MobiDB-lite"/>
    </source>
</evidence>
<dbReference type="GO" id="GO:0016020">
    <property type="term" value="C:membrane"/>
    <property type="evidence" value="ECO:0007669"/>
    <property type="project" value="TreeGrafter"/>
</dbReference>
<feature type="domain" description="Astrotactin-1/2 Fn3" evidence="2">
    <location>
        <begin position="330"/>
        <end position="386"/>
    </location>
</feature>
<reference evidence="3 4" key="1">
    <citation type="submission" date="2024-04" db="EMBL/GenBank/DDBJ databases">
        <authorList>
            <person name="Waldvogel A.-M."/>
            <person name="Schoenle A."/>
        </authorList>
    </citation>
    <scope>NUCLEOTIDE SEQUENCE [LARGE SCALE GENOMIC DNA]</scope>
</reference>
<feature type="region of interest" description="Disordered" evidence="1">
    <location>
        <begin position="81"/>
        <end position="112"/>
    </location>
</feature>
<dbReference type="Pfam" id="PF19743">
    <property type="entry name" value="ASTN1_2_fn3"/>
    <property type="match status" value="1"/>
</dbReference>
<evidence type="ECO:0000259" key="2">
    <source>
        <dbReference type="Pfam" id="PF19743"/>
    </source>
</evidence>
<accession>A0AAV2IQF2</accession>
<protein>
    <recommendedName>
        <fullName evidence="2">Astrotactin-1/2 Fn3 domain-containing protein</fullName>
    </recommendedName>
</protein>
<organism evidence="3 4">
    <name type="scientific">Knipowitschia caucasica</name>
    <name type="common">Caucasian dwarf goby</name>
    <name type="synonym">Pomatoschistus caucasicus</name>
    <dbReference type="NCBI Taxonomy" id="637954"/>
    <lineage>
        <taxon>Eukaryota</taxon>
        <taxon>Metazoa</taxon>
        <taxon>Chordata</taxon>
        <taxon>Craniata</taxon>
        <taxon>Vertebrata</taxon>
        <taxon>Euteleostomi</taxon>
        <taxon>Actinopterygii</taxon>
        <taxon>Neopterygii</taxon>
        <taxon>Teleostei</taxon>
        <taxon>Neoteleostei</taxon>
        <taxon>Acanthomorphata</taxon>
        <taxon>Gobiaria</taxon>
        <taxon>Gobiiformes</taxon>
        <taxon>Gobioidei</taxon>
        <taxon>Gobiidae</taxon>
        <taxon>Gobiinae</taxon>
        <taxon>Knipowitschia</taxon>
    </lineage>
</organism>
<feature type="compositionally biased region" description="Basic and acidic residues" evidence="1">
    <location>
        <begin position="81"/>
        <end position="92"/>
    </location>
</feature>
<dbReference type="InterPro" id="IPR045574">
    <property type="entry name" value="ASTN1_2_Fn3"/>
</dbReference>
<gene>
    <name evidence="3" type="ORF">KC01_LOCUS200</name>
</gene>
<evidence type="ECO:0000313" key="4">
    <source>
        <dbReference type="Proteomes" id="UP001497482"/>
    </source>
</evidence>
<dbReference type="GO" id="GO:0005768">
    <property type="term" value="C:endosome"/>
    <property type="evidence" value="ECO:0007669"/>
    <property type="project" value="TreeGrafter"/>
</dbReference>
<dbReference type="GO" id="GO:0001764">
    <property type="term" value="P:neuron migration"/>
    <property type="evidence" value="ECO:0007669"/>
    <property type="project" value="InterPro"/>
</dbReference>
<sequence>MPHCDSPHNCSTSVEHQATEGAGLRGRRELKSLPFISYLWELQRSQLLSDDLVTGVDISCEEKGSCPPGCHLCHHQDLTSRDTSRDTSRETSRGTSRGHSGRGHSGEPFSPSPVLLEVSRVVPLYSLVQDNNTREAFRFVTMSSLWCSGKGDVIDNWCRCDLSAFSKDGLPNCSPLWQPMYRCAEGEESVQRGGVSAEGEESVQRRRSQCRGGGVSAEEEDPVQRRRSQCRGGGVSAEEEESVKRRRSQCSGGGVSAVGEESVQRRRSQCRGGGVSAEEEEPVQRRRSQCRGGGASAEGEESVQRGRSQCRGGGVSAEEEESVQRGRSHLHLSPHLEPSSTMVALEWTDIEPVIGFKISDYVIQHKRVEDPSEPDVYTGERAGVVHLLGLGLSRGRPPAGSGSEPGSSTCWVWV</sequence>
<feature type="region of interest" description="Disordered" evidence="1">
    <location>
        <begin position="1"/>
        <end position="21"/>
    </location>
</feature>
<keyword evidence="4" id="KW-1185">Reference proteome</keyword>
<dbReference type="PANTHER" id="PTHR16592">
    <property type="entry name" value="ASTROTACTIN-1-LIKE"/>
    <property type="match status" value="1"/>
</dbReference>
<evidence type="ECO:0000313" key="3">
    <source>
        <dbReference type="EMBL" id="CAL1567391.1"/>
    </source>
</evidence>